<gene>
    <name evidence="8" type="ORF">CHRIB12_LOCUS22804</name>
    <name evidence="9" type="ORF">RhiirA1_415800</name>
</gene>
<dbReference type="GO" id="GO:0008270">
    <property type="term" value="F:zinc ion binding"/>
    <property type="evidence" value="ECO:0007669"/>
    <property type="project" value="InterPro"/>
</dbReference>
<protein>
    <recommendedName>
        <fullName evidence="7">Zn(2)-C6 fungal-type domain-containing protein</fullName>
    </recommendedName>
</protein>
<organism evidence="9 10">
    <name type="scientific">Rhizophagus irregularis</name>
    <dbReference type="NCBI Taxonomy" id="588596"/>
    <lineage>
        <taxon>Eukaryota</taxon>
        <taxon>Fungi</taxon>
        <taxon>Fungi incertae sedis</taxon>
        <taxon>Mucoromycota</taxon>
        <taxon>Glomeromycotina</taxon>
        <taxon>Glomeromycetes</taxon>
        <taxon>Glomerales</taxon>
        <taxon>Glomeraceae</taxon>
        <taxon>Rhizophagus</taxon>
    </lineage>
</organism>
<accession>A0A2N0S189</accession>
<comment type="subcellular location">
    <subcellularLocation>
        <location evidence="1">Nucleus</location>
    </subcellularLocation>
</comment>
<dbReference type="InterPro" id="IPR051711">
    <property type="entry name" value="Stress_Response_Reg"/>
</dbReference>
<dbReference type="PANTHER" id="PTHR47540">
    <property type="entry name" value="THIAMINE REPRESSIBLE GENES REGULATORY PROTEIN THI5"/>
    <property type="match status" value="1"/>
</dbReference>
<evidence type="ECO:0000256" key="3">
    <source>
        <dbReference type="ARBA" id="ARBA00023125"/>
    </source>
</evidence>
<dbReference type="CDD" id="cd00067">
    <property type="entry name" value="GAL4"/>
    <property type="match status" value="1"/>
</dbReference>
<reference evidence="9 10" key="2">
    <citation type="submission" date="2017-10" db="EMBL/GenBank/DDBJ databases">
        <title>Genome analyses suggest a sexual origin of heterokaryosis in a supposedly ancient asexual fungus.</title>
        <authorList>
            <person name="Corradi N."/>
            <person name="Sedzielewska K."/>
            <person name="Noel J."/>
            <person name="Charron P."/>
            <person name="Farinelli L."/>
            <person name="Marton T."/>
            <person name="Kruger M."/>
            <person name="Pelin A."/>
            <person name="Brachmann A."/>
            <person name="Corradi N."/>
        </authorList>
    </citation>
    <scope>NUCLEOTIDE SEQUENCE [LARGE SCALE GENOMIC DNA]</scope>
    <source>
        <strain evidence="9 10">A1</strain>
    </source>
</reference>
<evidence type="ECO:0000313" key="9">
    <source>
        <dbReference type="EMBL" id="PKC69330.1"/>
    </source>
</evidence>
<keyword evidence="2" id="KW-0805">Transcription regulation</keyword>
<dbReference type="Proteomes" id="UP000232688">
    <property type="component" value="Unassembled WGS sequence"/>
</dbReference>
<dbReference type="PANTHER" id="PTHR47540:SF2">
    <property type="entry name" value="ZN(II)2CYS6 TRANSCRIPTION FACTOR (EUROFUNG)"/>
    <property type="match status" value="1"/>
</dbReference>
<dbReference type="VEuPathDB" id="FungiDB:FUN_002549"/>
<dbReference type="Proteomes" id="UP000684084">
    <property type="component" value="Unassembled WGS sequence"/>
</dbReference>
<evidence type="ECO:0000256" key="5">
    <source>
        <dbReference type="ARBA" id="ARBA00023242"/>
    </source>
</evidence>
<evidence type="ECO:0000259" key="7">
    <source>
        <dbReference type="PROSITE" id="PS50048"/>
    </source>
</evidence>
<dbReference type="PROSITE" id="PS00463">
    <property type="entry name" value="ZN2_CY6_FUNGAL_1"/>
    <property type="match status" value="1"/>
</dbReference>
<sequence>MSFSSYSTVVWVDDPFFIKRQRVQMACSFCRQRKIKCDGRNPCANCKKYSNACTYVKVERQPRNNKPSSRNGNDNENNDIASTQKTDKPL</sequence>
<evidence type="ECO:0000256" key="4">
    <source>
        <dbReference type="ARBA" id="ARBA00023163"/>
    </source>
</evidence>
<comment type="caution">
    <text evidence="9">The sequence shown here is derived from an EMBL/GenBank/DDBJ whole genome shotgun (WGS) entry which is preliminary data.</text>
</comment>
<evidence type="ECO:0000256" key="2">
    <source>
        <dbReference type="ARBA" id="ARBA00023015"/>
    </source>
</evidence>
<evidence type="ECO:0000313" key="10">
    <source>
        <dbReference type="Proteomes" id="UP000232688"/>
    </source>
</evidence>
<keyword evidence="4" id="KW-0804">Transcription</keyword>
<dbReference type="InterPro" id="IPR001138">
    <property type="entry name" value="Zn2Cys6_DnaBD"/>
</dbReference>
<proteinExistence type="predicted"/>
<dbReference type="VEuPathDB" id="FungiDB:RhiirFUN_002627"/>
<keyword evidence="5" id="KW-0539">Nucleus</keyword>
<dbReference type="Pfam" id="PF00172">
    <property type="entry name" value="Zn_clus"/>
    <property type="match status" value="1"/>
</dbReference>
<dbReference type="GO" id="GO:0043565">
    <property type="term" value="F:sequence-specific DNA binding"/>
    <property type="evidence" value="ECO:0007669"/>
    <property type="project" value="TreeGrafter"/>
</dbReference>
<dbReference type="EMBL" id="CAGKOT010000082">
    <property type="protein sequence ID" value="CAB5393333.1"/>
    <property type="molecule type" value="Genomic_DNA"/>
</dbReference>
<evidence type="ECO:0000313" key="8">
    <source>
        <dbReference type="EMBL" id="CAB5393333.1"/>
    </source>
</evidence>
<keyword evidence="3" id="KW-0238">DNA-binding</keyword>
<evidence type="ECO:0000256" key="6">
    <source>
        <dbReference type="SAM" id="MobiDB-lite"/>
    </source>
</evidence>
<dbReference type="OrthoDB" id="39175at2759"/>
<dbReference type="Gene3D" id="4.10.240.10">
    <property type="entry name" value="Zn(2)-C6 fungal-type DNA-binding domain"/>
    <property type="match status" value="1"/>
</dbReference>
<feature type="compositionally biased region" description="Polar residues" evidence="6">
    <location>
        <begin position="64"/>
        <end position="84"/>
    </location>
</feature>
<dbReference type="AlphaFoldDB" id="A0A2N0S189"/>
<dbReference type="EMBL" id="LLXH01000283">
    <property type="protein sequence ID" value="PKC69330.1"/>
    <property type="molecule type" value="Genomic_DNA"/>
</dbReference>
<dbReference type="GO" id="GO:0000981">
    <property type="term" value="F:DNA-binding transcription factor activity, RNA polymerase II-specific"/>
    <property type="evidence" value="ECO:0007669"/>
    <property type="project" value="InterPro"/>
</dbReference>
<evidence type="ECO:0000256" key="1">
    <source>
        <dbReference type="ARBA" id="ARBA00004123"/>
    </source>
</evidence>
<dbReference type="InterPro" id="IPR036864">
    <property type="entry name" value="Zn2-C6_fun-type_DNA-bd_sf"/>
</dbReference>
<dbReference type="PROSITE" id="PS50048">
    <property type="entry name" value="ZN2_CY6_FUNGAL_2"/>
    <property type="match status" value="1"/>
</dbReference>
<dbReference type="GO" id="GO:0005634">
    <property type="term" value="C:nucleus"/>
    <property type="evidence" value="ECO:0007669"/>
    <property type="project" value="UniProtKB-SubCell"/>
</dbReference>
<feature type="domain" description="Zn(2)-C6 fungal-type" evidence="7">
    <location>
        <begin position="26"/>
        <end position="55"/>
    </location>
</feature>
<dbReference type="SUPFAM" id="SSF57701">
    <property type="entry name" value="Zn2/Cys6 DNA-binding domain"/>
    <property type="match status" value="1"/>
</dbReference>
<name>A0A2N0S189_9GLOM</name>
<dbReference type="GO" id="GO:0045944">
    <property type="term" value="P:positive regulation of transcription by RNA polymerase II"/>
    <property type="evidence" value="ECO:0007669"/>
    <property type="project" value="TreeGrafter"/>
</dbReference>
<reference evidence="9 10" key="1">
    <citation type="submission" date="2017-10" db="EMBL/GenBank/DDBJ databases">
        <title>Extensive intraspecific genome diversity in a model arbuscular mycorrhizal fungus.</title>
        <authorList>
            <person name="Chen E.C.H."/>
            <person name="Morin E."/>
            <person name="Baudet D."/>
            <person name="Noel J."/>
            <person name="Ndikumana S."/>
            <person name="Charron P."/>
            <person name="St-Onge C."/>
            <person name="Giorgi J."/>
            <person name="Grigoriev I.V."/>
            <person name="Roux C."/>
            <person name="Martin F.M."/>
            <person name="Corradi N."/>
        </authorList>
    </citation>
    <scope>NUCLEOTIDE SEQUENCE [LARGE SCALE GENOMIC DNA]</scope>
    <source>
        <strain evidence="9 10">A1</strain>
    </source>
</reference>
<dbReference type="SMART" id="SM00066">
    <property type="entry name" value="GAL4"/>
    <property type="match status" value="1"/>
</dbReference>
<feature type="region of interest" description="Disordered" evidence="6">
    <location>
        <begin position="60"/>
        <end position="90"/>
    </location>
</feature>
<dbReference type="VEuPathDB" id="FungiDB:RhiirA1_415800"/>
<reference evidence="8" key="3">
    <citation type="submission" date="2020-05" db="EMBL/GenBank/DDBJ databases">
        <authorList>
            <person name="Rincon C."/>
            <person name="Sanders R I."/>
            <person name="Robbins C."/>
            <person name="Chaturvedi A."/>
        </authorList>
    </citation>
    <scope>NUCLEOTIDE SEQUENCE</scope>
    <source>
        <strain evidence="8">CHB12</strain>
    </source>
</reference>